<evidence type="ECO:0000256" key="1">
    <source>
        <dbReference type="SAM" id="MobiDB-lite"/>
    </source>
</evidence>
<accession>A0A1J4KDZ0</accession>
<reference evidence="2" key="1">
    <citation type="submission" date="2016-10" db="EMBL/GenBank/DDBJ databases">
        <authorList>
            <person name="Benchimol M."/>
            <person name="Almeida L.G."/>
            <person name="Vasconcelos A.T."/>
            <person name="Perreira-Neves A."/>
            <person name="Rosa I.A."/>
            <person name="Tasca T."/>
            <person name="Bogo M.R."/>
            <person name="de Souza W."/>
        </authorList>
    </citation>
    <scope>NUCLEOTIDE SEQUENCE [LARGE SCALE GENOMIC DNA]</scope>
    <source>
        <strain evidence="2">K</strain>
    </source>
</reference>
<dbReference type="GeneID" id="94836802"/>
<evidence type="ECO:0008006" key="4">
    <source>
        <dbReference type="Google" id="ProtNLM"/>
    </source>
</evidence>
<proteinExistence type="predicted"/>
<dbReference type="AlphaFoldDB" id="A0A1J4KDZ0"/>
<dbReference type="EMBL" id="MLAK01000639">
    <property type="protein sequence ID" value="OHT09411.1"/>
    <property type="molecule type" value="Genomic_DNA"/>
</dbReference>
<evidence type="ECO:0000313" key="3">
    <source>
        <dbReference type="Proteomes" id="UP000179807"/>
    </source>
</evidence>
<gene>
    <name evidence="2" type="ORF">TRFO_21630</name>
</gene>
<keyword evidence="3" id="KW-1185">Reference proteome</keyword>
<comment type="caution">
    <text evidence="2">The sequence shown here is derived from an EMBL/GenBank/DDBJ whole genome shotgun (WGS) entry which is preliminary data.</text>
</comment>
<name>A0A1J4KDZ0_9EUKA</name>
<organism evidence="2 3">
    <name type="scientific">Tritrichomonas foetus</name>
    <dbReference type="NCBI Taxonomy" id="1144522"/>
    <lineage>
        <taxon>Eukaryota</taxon>
        <taxon>Metamonada</taxon>
        <taxon>Parabasalia</taxon>
        <taxon>Tritrichomonadida</taxon>
        <taxon>Tritrichomonadidae</taxon>
        <taxon>Tritrichomonas</taxon>
    </lineage>
</organism>
<evidence type="ECO:0000313" key="2">
    <source>
        <dbReference type="EMBL" id="OHT09411.1"/>
    </source>
</evidence>
<dbReference type="Proteomes" id="UP000179807">
    <property type="component" value="Unassembled WGS sequence"/>
</dbReference>
<protein>
    <recommendedName>
        <fullName evidence="4">VPS9 domain-containing protein</fullName>
    </recommendedName>
</protein>
<feature type="region of interest" description="Disordered" evidence="1">
    <location>
        <begin position="85"/>
        <end position="104"/>
    </location>
</feature>
<dbReference type="RefSeq" id="XP_068362547.1">
    <property type="nucleotide sequence ID" value="XM_068502098.1"/>
</dbReference>
<dbReference type="VEuPathDB" id="TrichDB:TRFO_21630"/>
<sequence length="500" mass="58107">MTDAEEFDPLGITTFPSRTRNVDIISTCSLPKKMKPSLSRNRRKTLVTETPIFTVREDSVDDFTTIENKLDILFKNETTVGSDSKLNQKNVRKPQKKKRKDSDTVPEFDFNQLLNYSSKMNADDWHCIKLGLEAQIKKEKGDLDDFLMEMCQHSSNINEISDTLISHKMYDTAVIRKKAIKAVVFEELAMKRCRKILNVARYNIQLIDNLINFMDNFAKGKKELPGVEIDVFLQKYIKVYDNLTNVDIKLYSLEKQLKHAYEEYDFVATFLSPKEKSGRIVARFMKNINEMTYSDLDVILTAISPTPQLFTTVRNLLFDISWQYKEYPYVKVSHIQFPRILDLTPRSLSPPYLADEFMDTPFTKLNSTNWPYKFTQDYFFALMCYRNPFSIANGFWDLIQNVANVLQIQAVQIGGEEEENVEIGFDNLFPILLTCIYAFGCPEILDTLEYCSKFIDFSVDSHQQFAMTHCAGLVEQVKATRTEDFRRRVKLKKMIPIFSS</sequence>
<dbReference type="OrthoDB" id="10555201at2759"/>
<feature type="compositionally biased region" description="Basic residues" evidence="1">
    <location>
        <begin position="90"/>
        <end position="99"/>
    </location>
</feature>